<dbReference type="Pfam" id="PF05257">
    <property type="entry name" value="CHAP"/>
    <property type="match status" value="1"/>
</dbReference>
<evidence type="ECO:0000256" key="5">
    <source>
        <dbReference type="SAM" id="SignalP"/>
    </source>
</evidence>
<dbReference type="Pfam" id="PF12256">
    <property type="entry name" value="TcdB_toxin_midN"/>
    <property type="match status" value="1"/>
</dbReference>
<comment type="subcellular location">
    <subcellularLocation>
        <location evidence="1">Secreted</location>
    </subcellularLocation>
</comment>
<dbReference type="InterPro" id="IPR045619">
    <property type="entry name" value="DUF6443"/>
</dbReference>
<evidence type="ECO:0000256" key="4">
    <source>
        <dbReference type="ARBA" id="ARBA00023026"/>
    </source>
</evidence>
<keyword evidence="2" id="KW-0964">Secreted</keyword>
<feature type="domain" description="Insecticide toxin TcdB middle/N-terminal" evidence="7">
    <location>
        <begin position="1790"/>
        <end position="1913"/>
    </location>
</feature>
<dbReference type="RefSeq" id="WP_219428620.1">
    <property type="nucleotide sequence ID" value="NZ_JAHXRD010000029.1"/>
</dbReference>
<evidence type="ECO:0000256" key="1">
    <source>
        <dbReference type="ARBA" id="ARBA00004613"/>
    </source>
</evidence>
<dbReference type="InterPro" id="IPR022045">
    <property type="entry name" value="TcdB_toxin_mid/N"/>
</dbReference>
<dbReference type="InterPro" id="IPR031325">
    <property type="entry name" value="RHS_repeat"/>
</dbReference>
<accession>A0AAW4NS02</accession>
<dbReference type="NCBIfam" id="TIGR02594">
    <property type="entry name" value="TIGR02594 family protein"/>
    <property type="match status" value="1"/>
</dbReference>
<dbReference type="Proteomes" id="UP001196873">
    <property type="component" value="Unassembled WGS sequence"/>
</dbReference>
<keyword evidence="5" id="KW-0732">Signal</keyword>
<dbReference type="InterPro" id="IPR006530">
    <property type="entry name" value="YD"/>
</dbReference>
<evidence type="ECO:0000256" key="2">
    <source>
        <dbReference type="ARBA" id="ARBA00022525"/>
    </source>
</evidence>
<evidence type="ECO:0000259" key="7">
    <source>
        <dbReference type="Pfam" id="PF12256"/>
    </source>
</evidence>
<dbReference type="Pfam" id="PF20041">
    <property type="entry name" value="DUF6443"/>
    <property type="match status" value="1"/>
</dbReference>
<dbReference type="GO" id="GO:0005576">
    <property type="term" value="C:extracellular region"/>
    <property type="evidence" value="ECO:0007669"/>
    <property type="project" value="UniProtKB-SubCell"/>
</dbReference>
<feature type="signal peptide" evidence="5">
    <location>
        <begin position="1"/>
        <end position="21"/>
    </location>
</feature>
<dbReference type="PANTHER" id="PTHR32305">
    <property type="match status" value="1"/>
</dbReference>
<proteinExistence type="predicted"/>
<dbReference type="Pfam" id="PF25023">
    <property type="entry name" value="TEN_YD-shell"/>
    <property type="match status" value="1"/>
</dbReference>
<protein>
    <submittedName>
        <fullName evidence="10">TIGR02594 family protein</fullName>
    </submittedName>
</protein>
<dbReference type="InterPro" id="IPR056823">
    <property type="entry name" value="TEN-like_YD-shell"/>
</dbReference>
<dbReference type="GO" id="GO:0005737">
    <property type="term" value="C:cytoplasm"/>
    <property type="evidence" value="ECO:0007669"/>
    <property type="project" value="InterPro"/>
</dbReference>
<dbReference type="NCBIfam" id="TIGR03696">
    <property type="entry name" value="Rhs_assc_core"/>
    <property type="match status" value="1"/>
</dbReference>
<sequence length="3309" mass="362879">MKTKHYLISAALLTAITAAIAATHIYKGQDGARENNGTSILQETAQTETFTSNTHNTVKAAQGNSQAIRRGNTKTVTASRAATYAADHPSGIIGQPDGRVSDNPEDNLFEITLAKVPSNSRVWLVYDLKGVSSASGVSKSINDRPGVGGYLTALSKEWKTVREEISPSWVKAGKNTILFTLPSDASYSYSVRNVRIETSPLEKTQESIVFSEHPTAYGSLVYVHGFIRGKADGITISGQKITVRNGEFEGVVPVSTGRLSLTASVSGKSVNKTLSVARNSKADFSRAFVSVGTVVGKQFLAHQSDSLVIAGNTLSVTKGEISKTGKYTITALRETDIPALDYGMTNVTARDEGYRFLPHGEHFAGKGATVKIKYDRTRIPSGFTEDDINTYYFDKETKHWVALERVKVDKASACVVSKTTHFTDMINGVIKAPESPQTDGFTPTMMNDIKAADPTSKINLITPPTANNRGSANLQYAFEMPPARNGMAPSLGIQYSSEGGSGWLGEGWNLSVPSITLDTRWGVPRYDTSKETETYLMSGSMLSTMGDDGKMGVAHRGEKMNRKADRQFYTRQGGDFSRIIRKGNSPANYTWEVTDKQGIKYIYGGEGAVLKGTITDASGQSREVITEWKLKRVEETHGDYIEYVYETADEPVRGGLVAKAIYLKEVRAGNSGQAPHTVVVLEGSKQKRLKNNNARYGFLTSSNRLLEKLTVHFQGSTLRSYAFTYGEGAFNKDVLTGVKQLDDKGAEVSYQNFDYYDDVQAAKGYVPFKNSREKWDTHNDRLDAGFLNPITAVGGRFSDKPTALGGSLSSSIGGSFYAGVGLGDGSATTSNTAGASFSYSNDKSSGLSTFADINGDGAPDKVYKKDGAIYYRPQQRSVDGAVIYGEPIRVRGISNFSKSSSNSYSGGADVKAGWQKIVATLGTDLSKTSSKTTVYFSDINGDGLVDLVSDGKVYFNHIEFDASGNAIPTFTLSSADTPSPIIYDNSKLDTSVGAVTPEEQAEVIANSPMEDMVRVWQAPAAGIVNISGEVRLLKPTGDFDQSEYDKADGVRVAIQKGGTELWQKMIAKGDETGYPATASNITVQKGDKIYFRVQSGNTETSNGAFDNVTWSPEVIYQGLTSGIQPNGYTSNVYKATEGAVYTSEGEIGVNAKDITFSGKFVKPSTTDELTIRIIAANNKTDEQGNSNPNYGKRTVFERTFAPKESFNGDITASYQVADGFDNLSCEVVASSNVDWASLSWKPIATYRDSVGSPINVNLGVRYSTYSDTKSLPAAYTSTQGTSLTVTPTVQLSSNNVSGKVTLTAKTATSLISKKEYSIVNGLIFGEPMQITSAPSEKLWFEFFYSETLDGVNVTLSTVSVVPSSSPVATKVNAGFYAKMQDKGFGDLYRGWGGFVYNAADGRYAKPIDESLLKLPKSEKDRLDPMKMVFTPLGTDLNTLSRWTGQRTEIYLTATEAGTARLTEQDVVLGNLFGEMANDNTVSGDCLQGTGAFAITQKTTSTSTVIQTGVSMLTVNNATGSSTTKSTMMDFNGDGYPDILAGGIIQYTNTQGGISGEKTDIGTIKSSNLSQTWSLGSIPVASFSITIPHAKNSKSNNNNLKSSLEGKASVSLSLGTPNNEDWSEESFIDINGDGLVDRVYQNGDVRLNFGYTFSKPIKWDFDKIQGGNATTFSTGGGFSIGSGSYSGGIGLTTSENKEKYNLTDLNSDGLPDRVWIEGNGLLEDYTVRVAFNNGSSFDQPIVWKSAKSLSNASSTSESVNTSFTTPVTIPVVNVKIAVNPGVSLSHSINRPTYALQDVDGDGYLDIVESDKESELKVTRSAIGRTNMLKSVTNSLGGTFTLDYEHSTPTYGLPGGKWVMSSVTIDDGIRDDGPMMKTMFAYSDGQKDRHEREFLGFGKVVTKNIDTEQGESAVYRQAVQLYDVSTYYAQGNELGASVEDAKGNKYTETRNEYDGYYITANGDSYTFNKQKKLCSDRASAFVPLRYTANKQYEGQATGITTSEAWNEYYLTGYHGELKSYKFSDKGKLGADGSGKFDYQTAIQYAHNDNKHIFGLPTNVTVTGGDGKIYHQVSATYDLNYADHITQIKQQLGSGEAVSDYTYDAYGNIIKTTLPANSKGQRMWYTYRYEPVMNMYVERIDDAFGYRSEAANFDYRYGMALRRMDLNHFYYETDIDNLGRVKAVRGPNELATGVPYIIAFDYQPKATFGTNGITAPAYAVTKHYDIQHPSDDMETVTFVDGFGRPVQVKKDGVVTTAAKGSAPKDETVMIVSGRNVYDAFGRVAKAYYPVTEAVGSKTTFNKAFDNVSPTVTVYDVLDRAMKVTLPDNAETKTEYSMDAGSNTLVTTVTDALGNRQATYTDGSGKTVKTEQLSGPDGIITTSFEYDGIDRLVKVTDTEGNVTTSVYDMGDRRTEVNHPASGITTFTYDALGNVLTKQTANLKKEGKTINYEYDYGRLTAIKYPDHPENNVKYHYGGINSSHNRIGRLMLREDGSGAIEYYYGKMGEVLKTVRTLIVPNQAVATYVTQWKYDSHNRLLEMIYPDEEKVTYGYNLGGQVDHVRGYKSYGYDYVNKIGYDKFEQRTYLKYCNGAETFYSYDPARRRLQNLVVNAKAGTIMDNAYSYDAVSNVLGIKNNAPLPQSGKAGGQMSHSYTYDPLYRLASATGTYKGTDNKSASYTLSMGYDNMHRITSKKQHLSQTGVQFDGTLNAGYDLTYTYQKGDGKKFQLDNVRDINYRTEETPTESTNINNGHKYTYDLNGNLVYINTSRVKKDGKEDEKTTEQKYKWDEENRLLAADENGFVSNYWYDADGERTVKTSGENEAIYVNSEFSGGNTGTARFSLYVSPYLVAGQGGKYTKHIYVGSQRIVSKLGDLASYGADPRRIPYAGNEADGVTVDYKAKYSQQLQSIKDNYKAFDQPYNGKDNDDYVNGQGFCCNDGTPEAAQAMARTRAANGNFKPNDDYEKMQFYYHPDHLGSSSYITNLDGEVAQHIEYVPFGEVFIEERNNTWNTPYLFNAKEFDEETGMYYYGARYYEPRISLWMSCDPMQEKHPDISSYCYVFDNPIKLIDPDGMDWVEGKNGDITWRKNVNIKNYRNKGVLKPGEIYRGTSYKREKVWTNVNVRGNHESGLMLESYNSNGKMSYQNLTPWVDKAFEELGVARFAGAASNPRIEEYLSHTQLKGADINDATSWCAGFANFTLETSGINGTNSARALSFRKWGQHLSEPAYGSIATISYGEGKGHVGIVVGINREGRILILGGNQGAAIKGGQNEVNISPNNPTKFKYNYPQGVSPYYKLPILNIKGKALNYGNTR</sequence>
<evidence type="ECO:0000313" key="10">
    <source>
        <dbReference type="EMBL" id="MBW4866947.1"/>
    </source>
</evidence>
<dbReference type="NCBIfam" id="TIGR01643">
    <property type="entry name" value="YD_repeat_2x"/>
    <property type="match status" value="1"/>
</dbReference>
<feature type="domain" description="DUF6443" evidence="8">
    <location>
        <begin position="2220"/>
        <end position="2315"/>
    </location>
</feature>
<dbReference type="Pfam" id="PF05593">
    <property type="entry name" value="RHS_repeat"/>
    <property type="match status" value="1"/>
</dbReference>
<evidence type="ECO:0000256" key="3">
    <source>
        <dbReference type="ARBA" id="ARBA00022737"/>
    </source>
</evidence>
<evidence type="ECO:0000259" key="8">
    <source>
        <dbReference type="Pfam" id="PF20041"/>
    </source>
</evidence>
<evidence type="ECO:0000259" key="6">
    <source>
        <dbReference type="Pfam" id="PF05257"/>
    </source>
</evidence>
<name>A0AAW4NS02_9BACT</name>
<dbReference type="EMBL" id="JAHXRF010000028">
    <property type="protein sequence ID" value="MBW4866947.1"/>
    <property type="molecule type" value="Genomic_DNA"/>
</dbReference>
<dbReference type="InterPro" id="IPR013423">
    <property type="entry name" value="CHP02594"/>
</dbReference>
<evidence type="ECO:0000313" key="11">
    <source>
        <dbReference type="Proteomes" id="UP001196873"/>
    </source>
</evidence>
<reference evidence="10" key="1">
    <citation type="submission" date="2021-07" db="EMBL/GenBank/DDBJ databases">
        <title>Genomic diversity and antimicrobial resistance of Prevotella spp. isolated from chronic lung disease airways.</title>
        <authorList>
            <person name="Webb K.A."/>
            <person name="Olagoke O.S."/>
            <person name="Baird T."/>
            <person name="Neill J."/>
            <person name="Pham A."/>
            <person name="Wells T.J."/>
            <person name="Ramsay K.A."/>
            <person name="Bell S.C."/>
            <person name="Sarovich D.S."/>
            <person name="Price E.P."/>
        </authorList>
    </citation>
    <scope>NUCLEOTIDE SEQUENCE</scope>
    <source>
        <strain evidence="10">SCHI0047.S.3</strain>
    </source>
</reference>
<dbReference type="Pfam" id="PF03534">
    <property type="entry name" value="SpvB"/>
    <property type="match status" value="1"/>
</dbReference>
<comment type="caution">
    <text evidence="10">The sequence shown here is derived from an EMBL/GenBank/DDBJ whole genome shotgun (WGS) entry which is preliminary data.</text>
</comment>
<keyword evidence="3" id="KW-0677">Repeat</keyword>
<dbReference type="InterPro" id="IPR022385">
    <property type="entry name" value="Rhs_assc_core"/>
</dbReference>
<gene>
    <name evidence="10" type="ORF">KZY68_13255</name>
</gene>
<feature type="domain" description="Peptidase C51" evidence="6">
    <location>
        <begin position="3184"/>
        <end position="3257"/>
    </location>
</feature>
<dbReference type="InterPro" id="IPR007921">
    <property type="entry name" value="CHAP_dom"/>
</dbReference>
<keyword evidence="4" id="KW-0843">Virulence</keyword>
<feature type="chain" id="PRO_5043901946" evidence="5">
    <location>
        <begin position="22"/>
        <end position="3309"/>
    </location>
</feature>
<evidence type="ECO:0000259" key="9">
    <source>
        <dbReference type="Pfam" id="PF25023"/>
    </source>
</evidence>
<feature type="domain" description="Teneurin-like YD-shell" evidence="9">
    <location>
        <begin position="2961"/>
        <end position="3041"/>
    </location>
</feature>
<organism evidence="10 11">
    <name type="scientific">Segatella salivae</name>
    <dbReference type="NCBI Taxonomy" id="228604"/>
    <lineage>
        <taxon>Bacteria</taxon>
        <taxon>Pseudomonadati</taxon>
        <taxon>Bacteroidota</taxon>
        <taxon>Bacteroidia</taxon>
        <taxon>Bacteroidales</taxon>
        <taxon>Prevotellaceae</taxon>
        <taxon>Segatella</taxon>
    </lineage>
</organism>
<dbReference type="InterPro" id="IPR050708">
    <property type="entry name" value="T6SS_VgrG/RHS"/>
</dbReference>
<dbReference type="PANTHER" id="PTHR32305:SF15">
    <property type="entry name" value="PROTEIN RHSA-RELATED"/>
    <property type="match status" value="1"/>
</dbReference>
<dbReference type="InterPro" id="IPR003284">
    <property type="entry name" value="Sal_SpvB"/>
</dbReference>